<evidence type="ECO:0000313" key="8">
    <source>
        <dbReference type="Proteomes" id="UP001370490"/>
    </source>
</evidence>
<dbReference type="InterPro" id="IPR034347">
    <property type="entry name" value="GST_Phi_C"/>
</dbReference>
<dbReference type="InterPro" id="IPR004046">
    <property type="entry name" value="GST_C"/>
</dbReference>
<dbReference type="Pfam" id="PF02798">
    <property type="entry name" value="GST_N"/>
    <property type="match status" value="1"/>
</dbReference>
<dbReference type="InterPro" id="IPR036282">
    <property type="entry name" value="Glutathione-S-Trfase_C_sf"/>
</dbReference>
<feature type="domain" description="GST N-terminal" evidence="5">
    <location>
        <begin position="3"/>
        <end position="84"/>
    </location>
</feature>
<protein>
    <recommendedName>
        <fullName evidence="2">glutathione transferase</fullName>
        <ecNumber evidence="2">2.5.1.18</ecNumber>
    </recommendedName>
</protein>
<evidence type="ECO:0000259" key="6">
    <source>
        <dbReference type="PROSITE" id="PS50405"/>
    </source>
</evidence>
<sequence length="220" mass="24902">MEAKKKLYGAVDSPSTMRALASLLEHQVEFEFTLIDLEAGEHKKEVFLSLSPFGEIPVFQDGDLTLFESRTIMRYISHAYAVPGKDHIFEEPNLQGIVAGWIDIEDHQFDPPASRLLHEILHKPSIGLSTDVAVVVEEEAKLAKVLDVYEERLGKRKFLGGNKFTSADLTHLPNLHLLTRTRVKELFETRPCVYAWCTGIMSRPAWTKVVDLIERSKSQA</sequence>
<dbReference type="GO" id="GO:0006749">
    <property type="term" value="P:glutathione metabolic process"/>
    <property type="evidence" value="ECO:0007669"/>
    <property type="project" value="TreeGrafter"/>
</dbReference>
<dbReference type="EMBL" id="JBAMMX010000001">
    <property type="protein sequence ID" value="KAK6947099.1"/>
    <property type="molecule type" value="Genomic_DNA"/>
</dbReference>
<feature type="domain" description="GST C-terminal" evidence="6">
    <location>
        <begin position="91"/>
        <end position="220"/>
    </location>
</feature>
<dbReference type="SFLD" id="SFLDG00358">
    <property type="entry name" value="Main_(cytGST)"/>
    <property type="match status" value="1"/>
</dbReference>
<reference evidence="7 8" key="1">
    <citation type="submission" date="2023-12" db="EMBL/GenBank/DDBJ databases">
        <title>A high-quality genome assembly for Dillenia turbinata (Dilleniales).</title>
        <authorList>
            <person name="Chanderbali A."/>
        </authorList>
    </citation>
    <scope>NUCLEOTIDE SEQUENCE [LARGE SCALE GENOMIC DNA]</scope>
    <source>
        <strain evidence="7">LSX21</strain>
        <tissue evidence="7">Leaf</tissue>
    </source>
</reference>
<dbReference type="Gene3D" id="3.40.30.10">
    <property type="entry name" value="Glutaredoxin"/>
    <property type="match status" value="1"/>
</dbReference>
<dbReference type="GO" id="GO:0004364">
    <property type="term" value="F:glutathione transferase activity"/>
    <property type="evidence" value="ECO:0007669"/>
    <property type="project" value="UniProtKB-EC"/>
</dbReference>
<dbReference type="Gene3D" id="1.20.1050.10">
    <property type="match status" value="1"/>
</dbReference>
<keyword evidence="8" id="KW-1185">Reference proteome</keyword>
<dbReference type="InterPro" id="IPR036249">
    <property type="entry name" value="Thioredoxin-like_sf"/>
</dbReference>
<dbReference type="Proteomes" id="UP001370490">
    <property type="component" value="Unassembled WGS sequence"/>
</dbReference>
<dbReference type="CDD" id="cd03187">
    <property type="entry name" value="GST_C_Phi"/>
    <property type="match status" value="1"/>
</dbReference>
<gene>
    <name evidence="7" type="ORF">RJ641_000572</name>
</gene>
<evidence type="ECO:0000259" key="5">
    <source>
        <dbReference type="PROSITE" id="PS50404"/>
    </source>
</evidence>
<dbReference type="FunFam" id="1.20.1050.10:FF:000004">
    <property type="entry name" value="Glutathione S-transferase F2"/>
    <property type="match status" value="1"/>
</dbReference>
<dbReference type="EC" id="2.5.1.18" evidence="2"/>
<dbReference type="GO" id="GO:0009407">
    <property type="term" value="P:toxin catabolic process"/>
    <property type="evidence" value="ECO:0007669"/>
    <property type="project" value="UniProtKB-ARBA"/>
</dbReference>
<accession>A0AAN8ZMH5</accession>
<comment type="caution">
    <text evidence="7">The sequence shown here is derived from an EMBL/GenBank/DDBJ whole genome shotgun (WGS) entry which is preliminary data.</text>
</comment>
<dbReference type="PANTHER" id="PTHR43900">
    <property type="entry name" value="GLUTATHIONE S-TRANSFERASE RHO"/>
    <property type="match status" value="1"/>
</dbReference>
<evidence type="ECO:0000256" key="1">
    <source>
        <dbReference type="ARBA" id="ARBA00010128"/>
    </source>
</evidence>
<evidence type="ECO:0000256" key="3">
    <source>
        <dbReference type="ARBA" id="ARBA00022679"/>
    </source>
</evidence>
<comment type="catalytic activity">
    <reaction evidence="4">
        <text>RX + glutathione = an S-substituted glutathione + a halide anion + H(+)</text>
        <dbReference type="Rhea" id="RHEA:16437"/>
        <dbReference type="ChEBI" id="CHEBI:15378"/>
        <dbReference type="ChEBI" id="CHEBI:16042"/>
        <dbReference type="ChEBI" id="CHEBI:17792"/>
        <dbReference type="ChEBI" id="CHEBI:57925"/>
        <dbReference type="ChEBI" id="CHEBI:90779"/>
        <dbReference type="EC" id="2.5.1.18"/>
    </reaction>
</comment>
<evidence type="ECO:0000313" key="7">
    <source>
        <dbReference type="EMBL" id="KAK6947099.1"/>
    </source>
</evidence>
<evidence type="ECO:0000256" key="2">
    <source>
        <dbReference type="ARBA" id="ARBA00012452"/>
    </source>
</evidence>
<comment type="similarity">
    <text evidence="1">Belongs to the GST superfamily. Phi family.</text>
</comment>
<dbReference type="GO" id="GO:0043295">
    <property type="term" value="F:glutathione binding"/>
    <property type="evidence" value="ECO:0007669"/>
    <property type="project" value="TreeGrafter"/>
</dbReference>
<dbReference type="PANTHER" id="PTHR43900:SF37">
    <property type="entry name" value="GLUTATHIONE TRANSFERASE"/>
    <property type="match status" value="1"/>
</dbReference>
<dbReference type="InterPro" id="IPR040079">
    <property type="entry name" value="Glutathione_S-Trfase"/>
</dbReference>
<dbReference type="FunFam" id="3.40.30.10:FF:000016">
    <property type="entry name" value="Glutathione S-transferase F2"/>
    <property type="match status" value="1"/>
</dbReference>
<keyword evidence="3" id="KW-0808">Transferase</keyword>
<dbReference type="GO" id="GO:0005737">
    <property type="term" value="C:cytoplasm"/>
    <property type="evidence" value="ECO:0007669"/>
    <property type="project" value="TreeGrafter"/>
</dbReference>
<dbReference type="InterPro" id="IPR004045">
    <property type="entry name" value="Glutathione_S-Trfase_N"/>
</dbReference>
<dbReference type="AlphaFoldDB" id="A0AAN8ZMH5"/>
<organism evidence="7 8">
    <name type="scientific">Dillenia turbinata</name>
    <dbReference type="NCBI Taxonomy" id="194707"/>
    <lineage>
        <taxon>Eukaryota</taxon>
        <taxon>Viridiplantae</taxon>
        <taxon>Streptophyta</taxon>
        <taxon>Embryophyta</taxon>
        <taxon>Tracheophyta</taxon>
        <taxon>Spermatophyta</taxon>
        <taxon>Magnoliopsida</taxon>
        <taxon>eudicotyledons</taxon>
        <taxon>Gunneridae</taxon>
        <taxon>Pentapetalae</taxon>
        <taxon>Dilleniales</taxon>
        <taxon>Dilleniaceae</taxon>
        <taxon>Dillenia</taxon>
    </lineage>
</organism>
<dbReference type="SUPFAM" id="SSF47616">
    <property type="entry name" value="GST C-terminal domain-like"/>
    <property type="match status" value="1"/>
</dbReference>
<dbReference type="PROSITE" id="PS50405">
    <property type="entry name" value="GST_CTER"/>
    <property type="match status" value="1"/>
</dbReference>
<proteinExistence type="inferred from homology"/>
<evidence type="ECO:0000256" key="4">
    <source>
        <dbReference type="ARBA" id="ARBA00047960"/>
    </source>
</evidence>
<dbReference type="PROSITE" id="PS50404">
    <property type="entry name" value="GST_NTER"/>
    <property type="match status" value="1"/>
</dbReference>
<dbReference type="Pfam" id="PF00043">
    <property type="entry name" value="GST_C"/>
    <property type="match status" value="1"/>
</dbReference>
<name>A0AAN8ZMH5_9MAGN</name>
<dbReference type="SFLD" id="SFLDG01154">
    <property type="entry name" value="Main.5:_Phi-like"/>
    <property type="match status" value="1"/>
</dbReference>
<dbReference type="SUPFAM" id="SSF52833">
    <property type="entry name" value="Thioredoxin-like"/>
    <property type="match status" value="1"/>
</dbReference>
<dbReference type="InterPro" id="IPR010987">
    <property type="entry name" value="Glutathione-S-Trfase_C-like"/>
</dbReference>
<dbReference type="SFLD" id="SFLDS00019">
    <property type="entry name" value="Glutathione_Transferase_(cytos"/>
    <property type="match status" value="1"/>
</dbReference>